<dbReference type="Gene3D" id="2.40.10.340">
    <property type="entry name" value="Rod shape-determining protein MreC, domain 1"/>
    <property type="match status" value="1"/>
</dbReference>
<protein>
    <recommendedName>
        <fullName evidence="2 5">Cell shape-determining protein MreC</fullName>
    </recommendedName>
    <alternativeName>
        <fullName evidence="4 5">Cell shape protein MreC</fullName>
    </alternativeName>
</protein>
<dbReference type="GO" id="GO:0005886">
    <property type="term" value="C:plasma membrane"/>
    <property type="evidence" value="ECO:0007669"/>
    <property type="project" value="TreeGrafter"/>
</dbReference>
<feature type="domain" description="Rod shape-determining protein MreC beta-barrel core" evidence="8">
    <location>
        <begin position="128"/>
        <end position="284"/>
    </location>
</feature>
<dbReference type="GO" id="GO:0008360">
    <property type="term" value="P:regulation of cell shape"/>
    <property type="evidence" value="ECO:0007669"/>
    <property type="project" value="UniProtKB-KW"/>
</dbReference>
<evidence type="ECO:0000256" key="6">
    <source>
        <dbReference type="SAM" id="Coils"/>
    </source>
</evidence>
<keyword evidence="10" id="KW-1185">Reference proteome</keyword>
<dbReference type="InterPro" id="IPR055342">
    <property type="entry name" value="MreC_beta-barrel_core"/>
</dbReference>
<gene>
    <name evidence="9" type="ORF">DESME_13495</name>
</gene>
<dbReference type="Gene3D" id="2.40.10.350">
    <property type="entry name" value="Rod shape-determining protein MreC, domain 2"/>
    <property type="match status" value="1"/>
</dbReference>
<dbReference type="Proteomes" id="UP000010847">
    <property type="component" value="Chromosome"/>
</dbReference>
<keyword evidence="7" id="KW-0812">Transmembrane</keyword>
<comment type="function">
    <text evidence="5">Involved in formation and maintenance of cell shape.</text>
</comment>
<evidence type="ECO:0000256" key="7">
    <source>
        <dbReference type="SAM" id="Phobius"/>
    </source>
</evidence>
<keyword evidence="6" id="KW-0175">Coiled coil</keyword>
<comment type="similarity">
    <text evidence="1 5">Belongs to the MreC family.</text>
</comment>
<dbReference type="NCBIfam" id="TIGR00219">
    <property type="entry name" value="mreC"/>
    <property type="match status" value="1"/>
</dbReference>
<dbReference type="STRING" id="871968.DESME_13495"/>
<keyword evidence="3 5" id="KW-0133">Cell shape</keyword>
<keyword evidence="7" id="KW-1133">Transmembrane helix</keyword>
<dbReference type="HOGENOM" id="CLU_042663_1_2_9"/>
<proteinExistence type="inferred from homology"/>
<dbReference type="eggNOG" id="COG1792">
    <property type="taxonomic scope" value="Bacteria"/>
</dbReference>
<reference evidence="9 10" key="1">
    <citation type="submission" date="2013-12" db="EMBL/GenBank/DDBJ databases">
        <authorList>
            <consortium name="DOE Joint Genome Institute"/>
            <person name="Smidt H."/>
            <person name="Huntemann M."/>
            <person name="Han J."/>
            <person name="Chen A."/>
            <person name="Kyrpides N."/>
            <person name="Mavromatis K."/>
            <person name="Markowitz V."/>
            <person name="Palaniappan K."/>
            <person name="Ivanova N."/>
            <person name="Schaumberg A."/>
            <person name="Pati A."/>
            <person name="Liolios K."/>
            <person name="Nordberg H.P."/>
            <person name="Cantor M.N."/>
            <person name="Hua S.X."/>
            <person name="Woyke T."/>
        </authorList>
    </citation>
    <scope>NUCLEOTIDE SEQUENCE [LARGE SCALE GENOMIC DNA]</scope>
    <source>
        <strain evidence="10">DSM 15288</strain>
    </source>
</reference>
<name>W0EFS5_9FIRM</name>
<dbReference type="InterPro" id="IPR007221">
    <property type="entry name" value="MreC"/>
</dbReference>
<evidence type="ECO:0000256" key="4">
    <source>
        <dbReference type="ARBA" id="ARBA00032089"/>
    </source>
</evidence>
<dbReference type="InterPro" id="IPR042177">
    <property type="entry name" value="Cell/Rod_1"/>
</dbReference>
<feature type="transmembrane region" description="Helical" evidence="7">
    <location>
        <begin position="7"/>
        <end position="28"/>
    </location>
</feature>
<dbReference type="PANTHER" id="PTHR34138:SF1">
    <property type="entry name" value="CELL SHAPE-DETERMINING PROTEIN MREC"/>
    <property type="match status" value="1"/>
</dbReference>
<evidence type="ECO:0000259" key="8">
    <source>
        <dbReference type="Pfam" id="PF04085"/>
    </source>
</evidence>
<dbReference type="Pfam" id="PF04085">
    <property type="entry name" value="MreC"/>
    <property type="match status" value="1"/>
</dbReference>
<evidence type="ECO:0000256" key="5">
    <source>
        <dbReference type="PIRNR" id="PIRNR038471"/>
    </source>
</evidence>
<dbReference type="PIRSF" id="PIRSF038471">
    <property type="entry name" value="MreC"/>
    <property type="match status" value="1"/>
</dbReference>
<feature type="coiled-coil region" evidence="6">
    <location>
        <begin position="71"/>
        <end position="98"/>
    </location>
</feature>
<evidence type="ECO:0000256" key="2">
    <source>
        <dbReference type="ARBA" id="ARBA00013855"/>
    </source>
</evidence>
<evidence type="ECO:0000313" key="10">
    <source>
        <dbReference type="Proteomes" id="UP000010847"/>
    </source>
</evidence>
<dbReference type="PANTHER" id="PTHR34138">
    <property type="entry name" value="CELL SHAPE-DETERMINING PROTEIN MREC"/>
    <property type="match status" value="1"/>
</dbReference>
<dbReference type="InterPro" id="IPR042175">
    <property type="entry name" value="Cell/Rod_MreC_2"/>
</dbReference>
<dbReference type="EMBL" id="CP007032">
    <property type="protein sequence ID" value="AHF07926.1"/>
    <property type="molecule type" value="Genomic_DNA"/>
</dbReference>
<organism evidence="9 10">
    <name type="scientific">Desulfitobacterium metallireducens DSM 15288</name>
    <dbReference type="NCBI Taxonomy" id="871968"/>
    <lineage>
        <taxon>Bacteria</taxon>
        <taxon>Bacillati</taxon>
        <taxon>Bacillota</taxon>
        <taxon>Clostridia</taxon>
        <taxon>Eubacteriales</taxon>
        <taxon>Desulfitobacteriaceae</taxon>
        <taxon>Desulfitobacterium</taxon>
    </lineage>
</organism>
<keyword evidence="7" id="KW-0472">Membrane</keyword>
<sequence length="289" mass="31473">MGKRKITATGIMVLIFFLILGVLVSIRFTGIGNNFPNPIGGALHRVLSPVEGTLLQVGNGIRNNTRAIWNFRSVEAENEQLRQRVEQLTGDNLELKEQVLAGMRFNALDEGVFNSPTLSKYEKKGASITNRNPTAWYQTITLNRGSDDGVSVNNPVIAQYGLVGKIVAVTSSTSEVLMITDGEGKVSALVRGSTGVATFGIVEGTYKRTSRLDAKGNLQMLFRREDNVNIGDLVLTSGLGGVYPKDLPIGKIEQIQLDSSGLLKTAYIKPLEDFDSLEEVYIVKKPEGQ</sequence>
<evidence type="ECO:0000256" key="3">
    <source>
        <dbReference type="ARBA" id="ARBA00022960"/>
    </source>
</evidence>
<evidence type="ECO:0000256" key="1">
    <source>
        <dbReference type="ARBA" id="ARBA00009369"/>
    </source>
</evidence>
<dbReference type="KEGG" id="dmt:DESME_13495"/>
<accession>W0EFS5</accession>
<dbReference type="AlphaFoldDB" id="W0EFS5"/>
<evidence type="ECO:0000313" key="9">
    <source>
        <dbReference type="EMBL" id="AHF07926.1"/>
    </source>
</evidence>